<keyword evidence="3" id="KW-1185">Reference proteome</keyword>
<dbReference type="EMBL" id="WTYT01000003">
    <property type="protein sequence ID" value="MXO65781.1"/>
    <property type="molecule type" value="Genomic_DNA"/>
</dbReference>
<protein>
    <submittedName>
        <fullName evidence="2">Gamma-glutamylcyclotransferase</fullName>
    </submittedName>
</protein>
<dbReference type="InterPro" id="IPR013024">
    <property type="entry name" value="GGCT-like"/>
</dbReference>
<dbReference type="GO" id="GO:0016740">
    <property type="term" value="F:transferase activity"/>
    <property type="evidence" value="ECO:0007669"/>
    <property type="project" value="UniProtKB-KW"/>
</dbReference>
<dbReference type="InterPro" id="IPR009288">
    <property type="entry name" value="AIG2-like_dom"/>
</dbReference>
<evidence type="ECO:0000259" key="1">
    <source>
        <dbReference type="Pfam" id="PF06094"/>
    </source>
</evidence>
<dbReference type="AlphaFoldDB" id="A0A6I4T6P5"/>
<keyword evidence="2" id="KW-0808">Transferase</keyword>
<evidence type="ECO:0000313" key="2">
    <source>
        <dbReference type="EMBL" id="MXO65781.1"/>
    </source>
</evidence>
<proteinExistence type="predicted"/>
<comment type="caution">
    <text evidence="2">The sequence shown here is derived from an EMBL/GenBank/DDBJ whole genome shotgun (WGS) entry which is preliminary data.</text>
</comment>
<accession>A0A6I4T6P5</accession>
<dbReference type="Pfam" id="PF06094">
    <property type="entry name" value="GGACT"/>
    <property type="match status" value="1"/>
</dbReference>
<gene>
    <name evidence="2" type="ORF">GRI91_08445</name>
</gene>
<dbReference type="CDD" id="cd06661">
    <property type="entry name" value="GGCT_like"/>
    <property type="match status" value="1"/>
</dbReference>
<dbReference type="InterPro" id="IPR036568">
    <property type="entry name" value="GGCT-like_sf"/>
</dbReference>
<reference evidence="2 3" key="1">
    <citation type="submission" date="2019-12" db="EMBL/GenBank/DDBJ databases">
        <title>Genomic-based taxomic classification of the family Erythrobacteraceae.</title>
        <authorList>
            <person name="Xu L."/>
        </authorList>
    </citation>
    <scope>NUCLEOTIDE SEQUENCE [LARGE SCALE GENOMIC DNA]</scope>
    <source>
        <strain evidence="2 3">LMG 29518</strain>
    </source>
</reference>
<organism evidence="2 3">
    <name type="scientific">Altericroceibacterium endophyticum</name>
    <dbReference type="NCBI Taxonomy" id="1808508"/>
    <lineage>
        <taxon>Bacteria</taxon>
        <taxon>Pseudomonadati</taxon>
        <taxon>Pseudomonadota</taxon>
        <taxon>Alphaproteobacteria</taxon>
        <taxon>Sphingomonadales</taxon>
        <taxon>Erythrobacteraceae</taxon>
        <taxon>Altericroceibacterium</taxon>
    </lineage>
</organism>
<dbReference type="OrthoDB" id="7432499at2"/>
<dbReference type="SUPFAM" id="SSF110857">
    <property type="entry name" value="Gamma-glutamyl cyclotransferase-like"/>
    <property type="match status" value="1"/>
</dbReference>
<dbReference type="Gene3D" id="3.10.490.10">
    <property type="entry name" value="Gamma-glutamyl cyclotransferase-like"/>
    <property type="match status" value="1"/>
</dbReference>
<sequence>MRFLFFYGVLLGDVAPPAVKTLLADLGPGRRATVTGRLYAAGDPQGAYPVLVEGTGEVQGMVHEAGSVDTEALDRFERIDPDDPDKGEYRRIEMDAVCADGTHCVAEVYFYNHALSPQLRPIPHGDFARFLKETGHQPYSGT</sequence>
<dbReference type="RefSeq" id="WP_160736206.1">
    <property type="nucleotide sequence ID" value="NZ_WTYT01000003.1"/>
</dbReference>
<name>A0A6I4T6P5_9SPHN</name>
<evidence type="ECO:0000313" key="3">
    <source>
        <dbReference type="Proteomes" id="UP000438476"/>
    </source>
</evidence>
<feature type="domain" description="Gamma-glutamylcyclotransferase AIG2-like" evidence="1">
    <location>
        <begin position="4"/>
        <end position="128"/>
    </location>
</feature>
<dbReference type="Proteomes" id="UP000438476">
    <property type="component" value="Unassembled WGS sequence"/>
</dbReference>